<comment type="similarity">
    <text evidence="1 2">Belongs to the enoyl-CoA hydratase/isomerase family.</text>
</comment>
<dbReference type="SUPFAM" id="SSF52096">
    <property type="entry name" value="ClpP/crotonase"/>
    <property type="match status" value="1"/>
</dbReference>
<dbReference type="Gene3D" id="3.90.226.10">
    <property type="entry name" value="2-enoyl-CoA Hydratase, Chain A, domain 1"/>
    <property type="match status" value="1"/>
</dbReference>
<dbReference type="GO" id="GO:0016853">
    <property type="term" value="F:isomerase activity"/>
    <property type="evidence" value="ECO:0007669"/>
    <property type="project" value="UniProtKB-KW"/>
</dbReference>
<keyword evidence="3" id="KW-0413">Isomerase</keyword>
<dbReference type="EMBL" id="CP061379">
    <property type="protein sequence ID" value="QPF90381.1"/>
    <property type="molecule type" value="Genomic_DNA"/>
</dbReference>
<dbReference type="KEGG" id="bcou:IC761_28370"/>
<protein>
    <submittedName>
        <fullName evidence="3">Enoyl-CoA hydratase/isomerase family protein</fullName>
    </submittedName>
</protein>
<dbReference type="InterPro" id="IPR029045">
    <property type="entry name" value="ClpP/crotonase-like_dom_sf"/>
</dbReference>
<evidence type="ECO:0000256" key="1">
    <source>
        <dbReference type="ARBA" id="ARBA00005254"/>
    </source>
</evidence>
<proteinExistence type="inferred from homology"/>
<sequence length="257" mass="28127">MKDSQKYAHLDFVGDIARVTLDHPAGNRINFAMRAELLDIFDRVAKSGARAVIVRAEGPDFCLGGDVREWPGIPANELRPRIEVFAKALERLEALKMPSIAAVQGGCMGGGFELALSCDLIVATRSARFAFPEARVGIMTLQGGVLQLAERIGRTKAIEVVMLSEPLSADQLASWNLANRVVEDDVLWTSAEDFAARLTSNLPSTNAATKELLAQWRTMGYRHARAALYDISMPLFDQTDVQQRLVATAEAMGRVVK</sequence>
<dbReference type="PANTHER" id="PTHR11941">
    <property type="entry name" value="ENOYL-COA HYDRATASE-RELATED"/>
    <property type="match status" value="1"/>
</dbReference>
<dbReference type="AlphaFoldDB" id="A0A7S9D3C3"/>
<dbReference type="PROSITE" id="PS00166">
    <property type="entry name" value="ENOYL_COA_HYDRATASE"/>
    <property type="match status" value="1"/>
</dbReference>
<dbReference type="RefSeq" id="WP_195799972.1">
    <property type="nucleotide sequence ID" value="NZ_CP061379.1"/>
</dbReference>
<reference evidence="3 4" key="1">
    <citation type="submission" date="2020-09" db="EMBL/GenBank/DDBJ databases">
        <title>Complete genomes of bradyrhizobia occurring on native shrubby legumes in Australia.</title>
        <authorList>
            <person name="Lafay B."/>
        </authorList>
    </citation>
    <scope>NUCLEOTIDE SEQUENCE [LARGE SCALE GENOMIC DNA]</scope>
    <source>
        <strain evidence="3 4">BDV5040</strain>
    </source>
</reference>
<dbReference type="PANTHER" id="PTHR11941:SF54">
    <property type="entry name" value="ENOYL-COA HYDRATASE, MITOCHONDRIAL"/>
    <property type="match status" value="1"/>
</dbReference>
<dbReference type="Proteomes" id="UP000594621">
    <property type="component" value="Chromosome"/>
</dbReference>
<dbReference type="InterPro" id="IPR018376">
    <property type="entry name" value="Enoyl-CoA_hyd/isom_CS"/>
</dbReference>
<evidence type="ECO:0000313" key="3">
    <source>
        <dbReference type="EMBL" id="QPF90381.1"/>
    </source>
</evidence>
<evidence type="ECO:0000313" key="4">
    <source>
        <dbReference type="Proteomes" id="UP000594621"/>
    </source>
</evidence>
<name>A0A7S9D3C3_9BRAD</name>
<dbReference type="InterPro" id="IPR001753">
    <property type="entry name" value="Enoyl-CoA_hydra/iso"/>
</dbReference>
<evidence type="ECO:0000256" key="2">
    <source>
        <dbReference type="RuleBase" id="RU003707"/>
    </source>
</evidence>
<dbReference type="CDD" id="cd06558">
    <property type="entry name" value="crotonase-like"/>
    <property type="match status" value="1"/>
</dbReference>
<dbReference type="GO" id="GO:0006635">
    <property type="term" value="P:fatty acid beta-oxidation"/>
    <property type="evidence" value="ECO:0007669"/>
    <property type="project" value="TreeGrafter"/>
</dbReference>
<accession>A0A7S9D3C3</accession>
<gene>
    <name evidence="3" type="ORF">IC761_28370</name>
</gene>
<organism evidence="3 4">
    <name type="scientific">Bradyrhizobium commune</name>
    <dbReference type="NCBI Taxonomy" id="83627"/>
    <lineage>
        <taxon>Bacteria</taxon>
        <taxon>Pseudomonadati</taxon>
        <taxon>Pseudomonadota</taxon>
        <taxon>Alphaproteobacteria</taxon>
        <taxon>Hyphomicrobiales</taxon>
        <taxon>Nitrobacteraceae</taxon>
        <taxon>Bradyrhizobium</taxon>
    </lineage>
</organism>
<dbReference type="Pfam" id="PF00378">
    <property type="entry name" value="ECH_1"/>
    <property type="match status" value="1"/>
</dbReference>
<keyword evidence="4" id="KW-1185">Reference proteome</keyword>